<comment type="caution">
    <text evidence="1">The sequence shown here is derived from an EMBL/GenBank/DDBJ whole genome shotgun (WGS) entry which is preliminary data.</text>
</comment>
<gene>
    <name evidence="1" type="ORF">CCAP1982_LOCUS10115</name>
</gene>
<dbReference type="EMBL" id="CAJHJT010000023">
    <property type="protein sequence ID" value="CAD7001621.1"/>
    <property type="molecule type" value="Genomic_DNA"/>
</dbReference>
<dbReference type="Proteomes" id="UP000606786">
    <property type="component" value="Unassembled WGS sequence"/>
</dbReference>
<evidence type="ECO:0000313" key="1">
    <source>
        <dbReference type="EMBL" id="CAD7001621.1"/>
    </source>
</evidence>
<evidence type="ECO:0000313" key="2">
    <source>
        <dbReference type="Proteomes" id="UP000606786"/>
    </source>
</evidence>
<dbReference type="AlphaFoldDB" id="A0A811USD3"/>
<organism evidence="1 2">
    <name type="scientific">Ceratitis capitata</name>
    <name type="common">Mediterranean fruit fly</name>
    <name type="synonym">Tephritis capitata</name>
    <dbReference type="NCBI Taxonomy" id="7213"/>
    <lineage>
        <taxon>Eukaryota</taxon>
        <taxon>Metazoa</taxon>
        <taxon>Ecdysozoa</taxon>
        <taxon>Arthropoda</taxon>
        <taxon>Hexapoda</taxon>
        <taxon>Insecta</taxon>
        <taxon>Pterygota</taxon>
        <taxon>Neoptera</taxon>
        <taxon>Endopterygota</taxon>
        <taxon>Diptera</taxon>
        <taxon>Brachycera</taxon>
        <taxon>Muscomorpha</taxon>
        <taxon>Tephritoidea</taxon>
        <taxon>Tephritidae</taxon>
        <taxon>Ceratitis</taxon>
        <taxon>Ceratitis</taxon>
    </lineage>
</organism>
<accession>A0A811USD3</accession>
<protein>
    <submittedName>
        <fullName evidence="1">(Mediterranean fruit fly) hypothetical protein</fullName>
    </submittedName>
</protein>
<sequence>MNWQYTKKPSTPIFSPCAVRKMHHLLNRDDQLVLLREDTSMKQQYTRKPLVLNYANGRRIARSFVKNSVSKHISHLLADSDEVRTPGTIWNTVDDYLSVAVDLTSLPAILMRIL</sequence>
<name>A0A811USD3_CERCA</name>
<proteinExistence type="predicted"/>
<keyword evidence="2" id="KW-1185">Reference proteome</keyword>
<reference evidence="1" key="1">
    <citation type="submission" date="2020-11" db="EMBL/GenBank/DDBJ databases">
        <authorList>
            <person name="Whitehead M."/>
        </authorList>
    </citation>
    <scope>NUCLEOTIDE SEQUENCE</scope>
    <source>
        <strain evidence="1">EGII</strain>
    </source>
</reference>